<evidence type="ECO:0000259" key="1">
    <source>
        <dbReference type="Pfam" id="PF21906"/>
    </source>
</evidence>
<protein>
    <recommendedName>
        <fullName evidence="1">NrtR DNA-binding winged helix domain-containing protein</fullName>
    </recommendedName>
</protein>
<dbReference type="InterPro" id="IPR054105">
    <property type="entry name" value="WHD_NrtR"/>
</dbReference>
<dbReference type="SUPFAM" id="SSF46785">
    <property type="entry name" value="Winged helix' DNA-binding domain"/>
    <property type="match status" value="1"/>
</dbReference>
<evidence type="ECO:0000313" key="2">
    <source>
        <dbReference type="EMBL" id="PQM44443.1"/>
    </source>
</evidence>
<dbReference type="Proteomes" id="UP000238296">
    <property type="component" value="Unassembled WGS sequence"/>
</dbReference>
<gene>
    <name evidence="2" type="ORF">C1Y40_05395</name>
</gene>
<name>A0A2S8BCR9_9MYCO</name>
<sequence length="116" mass="12899">MFAVLAADWADPAVTWIDLDDQPKLAFDHNRILHDTRVILADKLFHDLPFTRALLGDRFPVTRALAAAETLHGRPVDRGNFNRTLRATPGLVRTGDTAQARGTGRPASVWRWDDAG</sequence>
<organism evidence="2 3">
    <name type="scientific">Mycobacterium talmoniae</name>
    <dbReference type="NCBI Taxonomy" id="1858794"/>
    <lineage>
        <taxon>Bacteria</taxon>
        <taxon>Bacillati</taxon>
        <taxon>Actinomycetota</taxon>
        <taxon>Actinomycetes</taxon>
        <taxon>Mycobacteriales</taxon>
        <taxon>Mycobacteriaceae</taxon>
        <taxon>Mycobacterium</taxon>
    </lineage>
</organism>
<dbReference type="Pfam" id="PF21906">
    <property type="entry name" value="WHD_NrtR"/>
    <property type="match status" value="1"/>
</dbReference>
<dbReference type="Gene3D" id="1.10.10.10">
    <property type="entry name" value="Winged helix-like DNA-binding domain superfamily/Winged helix DNA-binding domain"/>
    <property type="match status" value="1"/>
</dbReference>
<dbReference type="EMBL" id="PPEA01000802">
    <property type="protein sequence ID" value="PQM44443.1"/>
    <property type="molecule type" value="Genomic_DNA"/>
</dbReference>
<dbReference type="InterPro" id="IPR036390">
    <property type="entry name" value="WH_DNA-bd_sf"/>
</dbReference>
<dbReference type="AlphaFoldDB" id="A0A2S8BCR9"/>
<dbReference type="InterPro" id="IPR036388">
    <property type="entry name" value="WH-like_DNA-bd_sf"/>
</dbReference>
<comment type="caution">
    <text evidence="2">The sequence shown here is derived from an EMBL/GenBank/DDBJ whole genome shotgun (WGS) entry which is preliminary data.</text>
</comment>
<evidence type="ECO:0000313" key="3">
    <source>
        <dbReference type="Proteomes" id="UP000238296"/>
    </source>
</evidence>
<accession>A0A2S8BCR9</accession>
<proteinExistence type="predicted"/>
<reference evidence="2 3" key="1">
    <citation type="journal article" date="2017" name="Int. J. Syst. Evol. Microbiol.">
        <title>Mycobacterium talmoniae sp. nov., a slowly growing mycobacterium isolated from human respiratory samples.</title>
        <authorList>
            <person name="Davidson R.M."/>
            <person name="DeGroote M.A."/>
            <person name="Marola J.L."/>
            <person name="Buss S."/>
            <person name="Jones V."/>
            <person name="McNeil M.R."/>
            <person name="Freifeld A.G."/>
            <person name="Elaine Epperson L."/>
            <person name="Hasan N.A."/>
            <person name="Jackson M."/>
            <person name="Iwen P.C."/>
            <person name="Salfinger M."/>
            <person name="Strong M."/>
        </authorList>
    </citation>
    <scope>NUCLEOTIDE SEQUENCE [LARGE SCALE GENOMIC DNA]</scope>
    <source>
        <strain evidence="2 3">ATCC BAA-2683</strain>
    </source>
</reference>
<feature type="domain" description="NrtR DNA-binding winged helix" evidence="1">
    <location>
        <begin position="54"/>
        <end position="111"/>
    </location>
</feature>